<dbReference type="NCBIfam" id="TIGR01411">
    <property type="entry name" value="tatAE"/>
    <property type="match status" value="1"/>
</dbReference>
<dbReference type="InterPro" id="IPR006312">
    <property type="entry name" value="TatA/E"/>
</dbReference>
<feature type="transmembrane region" description="Helical" evidence="9">
    <location>
        <begin position="6"/>
        <end position="26"/>
    </location>
</feature>
<comment type="subcellular location">
    <subcellularLocation>
        <location evidence="1 9">Cell membrane</location>
        <topology evidence="1 9">Single-pass membrane protein</topology>
    </subcellularLocation>
</comment>
<keyword evidence="4 9" id="KW-0812">Transmembrane</keyword>
<organism evidence="10">
    <name type="scientific">uncultured Dysgonomonas sp</name>
    <dbReference type="NCBI Taxonomy" id="206096"/>
    <lineage>
        <taxon>Bacteria</taxon>
        <taxon>Pseudomonadati</taxon>
        <taxon>Bacteroidota</taxon>
        <taxon>Bacteroidia</taxon>
        <taxon>Bacteroidales</taxon>
        <taxon>Dysgonomonadaceae</taxon>
        <taxon>Dysgonomonas</taxon>
        <taxon>environmental samples</taxon>
    </lineage>
</organism>
<evidence type="ECO:0000256" key="8">
    <source>
        <dbReference type="ARBA" id="ARBA00023136"/>
    </source>
</evidence>
<sequence>MKTLLFLGNLGTGEIIIIAIVVLLLFGGRKIPELMKGLGKGIKNFKEGVKGIEDDIEGNDTTKKD</sequence>
<evidence type="ECO:0000256" key="4">
    <source>
        <dbReference type="ARBA" id="ARBA00022692"/>
    </source>
</evidence>
<evidence type="ECO:0000256" key="1">
    <source>
        <dbReference type="ARBA" id="ARBA00004162"/>
    </source>
</evidence>
<dbReference type="RefSeq" id="WP_006799017.1">
    <property type="nucleotide sequence ID" value="NZ_LT599032.1"/>
</dbReference>
<evidence type="ECO:0000256" key="5">
    <source>
        <dbReference type="ARBA" id="ARBA00022927"/>
    </source>
</evidence>
<comment type="function">
    <text evidence="9">Part of the twin-arginine translocation (Tat) system that transports large folded proteins containing a characteristic twin-arginine motif in their signal peptide across membranes. TatA could form the protein-conducting channel of the Tat system.</text>
</comment>
<keyword evidence="7 9" id="KW-0811">Translocation</keyword>
<dbReference type="Gene3D" id="1.20.5.3310">
    <property type="match status" value="1"/>
</dbReference>
<keyword evidence="5 9" id="KW-0653">Protein transport</keyword>
<evidence type="ECO:0000313" key="10">
    <source>
        <dbReference type="EMBL" id="SBV97906.1"/>
    </source>
</evidence>
<proteinExistence type="inferred from homology"/>
<comment type="similarity">
    <text evidence="9">Belongs to the TatA/E family.</text>
</comment>
<dbReference type="GO" id="GO:0008320">
    <property type="term" value="F:protein transmembrane transporter activity"/>
    <property type="evidence" value="ECO:0007669"/>
    <property type="project" value="UniProtKB-UniRule"/>
</dbReference>
<keyword evidence="3 9" id="KW-1003">Cell membrane</keyword>
<evidence type="ECO:0000256" key="7">
    <source>
        <dbReference type="ARBA" id="ARBA00023010"/>
    </source>
</evidence>
<dbReference type="AlphaFoldDB" id="A0A212JEQ9"/>
<keyword evidence="8 9" id="KW-0472">Membrane</keyword>
<protein>
    <recommendedName>
        <fullName evidence="9">Sec-independent protein translocase protein TatA</fullName>
    </recommendedName>
</protein>
<reference evidence="10" key="1">
    <citation type="submission" date="2016-04" db="EMBL/GenBank/DDBJ databases">
        <authorList>
            <person name="Evans L.H."/>
            <person name="Alamgir A."/>
            <person name="Owens N."/>
            <person name="Weber N.D."/>
            <person name="Virtaneva K."/>
            <person name="Barbian K."/>
            <person name="Babar A."/>
            <person name="Rosenke K."/>
        </authorList>
    </citation>
    <scope>NUCLEOTIDE SEQUENCE</scope>
    <source>
        <strain evidence="10">86-1</strain>
    </source>
</reference>
<dbReference type="PANTHER" id="PTHR42982">
    <property type="entry name" value="SEC-INDEPENDENT PROTEIN TRANSLOCASE PROTEIN TATA"/>
    <property type="match status" value="1"/>
</dbReference>
<keyword evidence="6 9" id="KW-1133">Transmembrane helix</keyword>
<dbReference type="EMBL" id="FLUM01000001">
    <property type="protein sequence ID" value="SBV97906.1"/>
    <property type="molecule type" value="Genomic_DNA"/>
</dbReference>
<accession>A0A212JEQ9</accession>
<dbReference type="Pfam" id="PF02416">
    <property type="entry name" value="TatA_B_E"/>
    <property type="match status" value="1"/>
</dbReference>
<dbReference type="PANTHER" id="PTHR42982:SF1">
    <property type="entry name" value="SEC-INDEPENDENT PROTEIN TRANSLOCASE PROTEIN TATA"/>
    <property type="match status" value="1"/>
</dbReference>
<name>A0A212JEQ9_9BACT</name>
<comment type="subunit">
    <text evidence="9">Forms a complex with TatC.</text>
</comment>
<dbReference type="InterPro" id="IPR003369">
    <property type="entry name" value="TatA/B/E"/>
</dbReference>
<dbReference type="GO" id="GO:0043953">
    <property type="term" value="P:protein transport by the Tat complex"/>
    <property type="evidence" value="ECO:0007669"/>
    <property type="project" value="UniProtKB-UniRule"/>
</dbReference>
<evidence type="ECO:0000256" key="6">
    <source>
        <dbReference type="ARBA" id="ARBA00022989"/>
    </source>
</evidence>
<evidence type="ECO:0000256" key="3">
    <source>
        <dbReference type="ARBA" id="ARBA00022475"/>
    </source>
</evidence>
<evidence type="ECO:0000256" key="9">
    <source>
        <dbReference type="HAMAP-Rule" id="MF_00236"/>
    </source>
</evidence>
<dbReference type="GO" id="GO:0033281">
    <property type="term" value="C:TAT protein transport complex"/>
    <property type="evidence" value="ECO:0007669"/>
    <property type="project" value="UniProtKB-UniRule"/>
</dbReference>
<gene>
    <name evidence="9 10" type="primary">tatA</name>
    <name evidence="10" type="ORF">KL86DYS1_12032</name>
</gene>
<evidence type="ECO:0000256" key="2">
    <source>
        <dbReference type="ARBA" id="ARBA00022448"/>
    </source>
</evidence>
<keyword evidence="2 9" id="KW-0813">Transport</keyword>
<dbReference type="HAMAP" id="MF_00236">
    <property type="entry name" value="TatA_E"/>
    <property type="match status" value="1"/>
</dbReference>